<keyword evidence="9" id="KW-1185">Reference proteome</keyword>
<gene>
    <name evidence="8" type="ORF">OEZ85_012166</name>
</gene>
<evidence type="ECO:0000256" key="1">
    <source>
        <dbReference type="ARBA" id="ARBA00004123"/>
    </source>
</evidence>
<evidence type="ECO:0000256" key="7">
    <source>
        <dbReference type="ARBA" id="ARBA00023306"/>
    </source>
</evidence>
<protein>
    <recommendedName>
        <fullName evidence="10">Cohesin loading complex subunit SCC4 homolog</fullName>
    </recommendedName>
</protein>
<dbReference type="InterPro" id="IPR011990">
    <property type="entry name" value="TPR-like_helical_dom_sf"/>
</dbReference>
<evidence type="ECO:0000256" key="6">
    <source>
        <dbReference type="ARBA" id="ARBA00023242"/>
    </source>
</evidence>
<comment type="subcellular location">
    <subcellularLocation>
        <location evidence="1">Nucleus</location>
    </subcellularLocation>
</comment>
<dbReference type="Pfam" id="PF10345">
    <property type="entry name" value="Cohesin_load"/>
    <property type="match status" value="1"/>
</dbReference>
<evidence type="ECO:0000256" key="4">
    <source>
        <dbReference type="ARBA" id="ARBA00022776"/>
    </source>
</evidence>
<dbReference type="EMBL" id="CP126210">
    <property type="protein sequence ID" value="WIA12090.1"/>
    <property type="molecule type" value="Genomic_DNA"/>
</dbReference>
<sequence length="619" mass="66835">MATAAEVQGTLQVLASRLAADGHFLKAIQCYTATLGQSLLPADEATARLQLAQLLLEHTHNVSDAKQHLQKADLLVAQLPGQPLLKCEVLAQLGRAHKYLGETPFQRQCYLKGLELCKQHISSSSNSSNKRGMADWAVYFHLHTAESYTTEQDSLKAAEHADAAAELAQQQGLLEQQLLCIMFKLQVIMLSWDRKEAEQAVGAAAAVLQQLEQQGGPASPAFVALLKLQFTMLQVMLSIHAGNFEDLAPPNQNKPPIVADLEAQCESLLQLLGEQQQLPYRWLPAAALGALVQLLAAVILKPGGKMKQALLHISRGLQLVDQQLAALHVGPTTTEASLDHISTYEVRSCLVLRVLLLEVQQQLQLLSTSYAAACQTACESIALLQRFPGLLGGMRPSVHLATGLYAQSMNAFDEAQAHYAKAAASHDSHMRVCGQCMAALCILAQEGIPKAASVSRGRELLGELVESVDSRLGYAERAVANIASGLLQLAAPDGGSVEKSDAKQRLSKALKLAHGRLQNHQVVSQVLLFMAPLQIQNADVAGAHSMVTSSFTLAKGALDLPAQVASLSMMQQLYHHSQQADKAGQNANYLLRKQEELSAKIQEAESAAQQHALVLKWDL</sequence>
<name>A0ABY8TSM4_TETOB</name>
<evidence type="ECO:0000313" key="9">
    <source>
        <dbReference type="Proteomes" id="UP001244341"/>
    </source>
</evidence>
<evidence type="ECO:0000256" key="2">
    <source>
        <dbReference type="ARBA" id="ARBA00008585"/>
    </source>
</evidence>
<evidence type="ECO:0008006" key="10">
    <source>
        <dbReference type="Google" id="ProtNLM"/>
    </source>
</evidence>
<dbReference type="SUPFAM" id="SSF48452">
    <property type="entry name" value="TPR-like"/>
    <property type="match status" value="1"/>
</dbReference>
<evidence type="ECO:0000256" key="3">
    <source>
        <dbReference type="ARBA" id="ARBA00022618"/>
    </source>
</evidence>
<evidence type="ECO:0000313" key="8">
    <source>
        <dbReference type="EMBL" id="WIA12090.1"/>
    </source>
</evidence>
<organism evidence="8 9">
    <name type="scientific">Tetradesmus obliquus</name>
    <name type="common">Green alga</name>
    <name type="synonym">Acutodesmus obliquus</name>
    <dbReference type="NCBI Taxonomy" id="3088"/>
    <lineage>
        <taxon>Eukaryota</taxon>
        <taxon>Viridiplantae</taxon>
        <taxon>Chlorophyta</taxon>
        <taxon>core chlorophytes</taxon>
        <taxon>Chlorophyceae</taxon>
        <taxon>CS clade</taxon>
        <taxon>Sphaeropleales</taxon>
        <taxon>Scenedesmaceae</taxon>
        <taxon>Tetradesmus</taxon>
    </lineage>
</organism>
<accession>A0ABY8TSM4</accession>
<dbReference type="Gene3D" id="1.25.40.10">
    <property type="entry name" value="Tetratricopeptide repeat domain"/>
    <property type="match status" value="1"/>
</dbReference>
<evidence type="ECO:0000256" key="5">
    <source>
        <dbReference type="ARBA" id="ARBA00022829"/>
    </source>
</evidence>
<dbReference type="InterPro" id="IPR019440">
    <property type="entry name" value="MAU2"/>
</dbReference>
<dbReference type="Proteomes" id="UP001244341">
    <property type="component" value="Chromosome 3b"/>
</dbReference>
<keyword evidence="3" id="KW-0132">Cell division</keyword>
<proteinExistence type="inferred from homology"/>
<comment type="similarity">
    <text evidence="2">Belongs to the SCC4/mau-2 family.</text>
</comment>
<keyword evidence="4" id="KW-0498">Mitosis</keyword>
<keyword evidence="5" id="KW-0159">Chromosome partition</keyword>
<reference evidence="8 9" key="1">
    <citation type="submission" date="2023-05" db="EMBL/GenBank/DDBJ databases">
        <title>A 100% complete, gapless, phased diploid assembly of the Scenedesmus obliquus UTEX 3031 genome.</title>
        <authorList>
            <person name="Biondi T.C."/>
            <person name="Hanschen E.R."/>
            <person name="Kwon T."/>
            <person name="Eng W."/>
            <person name="Kruse C.P.S."/>
            <person name="Koehler S.I."/>
            <person name="Kunde Y."/>
            <person name="Gleasner C.D."/>
            <person name="You Mak K.T."/>
            <person name="Polle J."/>
            <person name="Hovde B.T."/>
            <person name="Starkenburg S.R."/>
        </authorList>
    </citation>
    <scope>NUCLEOTIDE SEQUENCE [LARGE SCALE GENOMIC DNA]</scope>
    <source>
        <strain evidence="8 9">DOE0152z</strain>
    </source>
</reference>
<dbReference type="PANTHER" id="PTHR21394">
    <property type="entry name" value="MAU2 CHROMATID COHESION FACTOR HOMOLOG"/>
    <property type="match status" value="1"/>
</dbReference>
<keyword evidence="7" id="KW-0131">Cell cycle</keyword>
<keyword evidence="6" id="KW-0539">Nucleus</keyword>